<evidence type="ECO:0000313" key="6">
    <source>
        <dbReference type="Proteomes" id="UP001500002"/>
    </source>
</evidence>
<accession>A0ABN2M4E3</accession>
<gene>
    <name evidence="5" type="ORF">GCM10009749_16580</name>
</gene>
<evidence type="ECO:0000259" key="4">
    <source>
        <dbReference type="PROSITE" id="PS01124"/>
    </source>
</evidence>
<organism evidence="5 6">
    <name type="scientific">Agromyces neolithicus</name>
    <dbReference type="NCBI Taxonomy" id="269420"/>
    <lineage>
        <taxon>Bacteria</taxon>
        <taxon>Bacillati</taxon>
        <taxon>Actinomycetota</taxon>
        <taxon>Actinomycetes</taxon>
        <taxon>Micrococcales</taxon>
        <taxon>Microbacteriaceae</taxon>
        <taxon>Agromyces</taxon>
    </lineage>
</organism>
<keyword evidence="3" id="KW-0804">Transcription</keyword>
<evidence type="ECO:0000256" key="1">
    <source>
        <dbReference type="ARBA" id="ARBA00023015"/>
    </source>
</evidence>
<dbReference type="EMBL" id="BAAANJ010000005">
    <property type="protein sequence ID" value="GAA1808817.1"/>
    <property type="molecule type" value="Genomic_DNA"/>
</dbReference>
<evidence type="ECO:0000256" key="2">
    <source>
        <dbReference type="ARBA" id="ARBA00023125"/>
    </source>
</evidence>
<comment type="caution">
    <text evidence="5">The sequence shown here is derived from an EMBL/GenBank/DDBJ whole genome shotgun (WGS) entry which is preliminary data.</text>
</comment>
<keyword evidence="2" id="KW-0238">DNA-binding</keyword>
<dbReference type="InterPro" id="IPR050204">
    <property type="entry name" value="AraC_XylS_family_regulators"/>
</dbReference>
<dbReference type="Proteomes" id="UP001500002">
    <property type="component" value="Unassembled WGS sequence"/>
</dbReference>
<keyword evidence="1" id="KW-0805">Transcription regulation</keyword>
<proteinExistence type="predicted"/>
<evidence type="ECO:0000256" key="3">
    <source>
        <dbReference type="ARBA" id="ARBA00023163"/>
    </source>
</evidence>
<dbReference type="Gene3D" id="1.10.10.60">
    <property type="entry name" value="Homeodomain-like"/>
    <property type="match status" value="1"/>
</dbReference>
<dbReference type="InterPro" id="IPR018062">
    <property type="entry name" value="HTH_AraC-typ_CS"/>
</dbReference>
<protein>
    <submittedName>
        <fullName evidence="5">Helix-turn-helix domain-containing protein</fullName>
    </submittedName>
</protein>
<dbReference type="Pfam" id="PF12833">
    <property type="entry name" value="HTH_18"/>
    <property type="match status" value="1"/>
</dbReference>
<keyword evidence="6" id="KW-1185">Reference proteome</keyword>
<dbReference type="InterPro" id="IPR009057">
    <property type="entry name" value="Homeodomain-like_sf"/>
</dbReference>
<dbReference type="PANTHER" id="PTHR46796">
    <property type="entry name" value="HTH-TYPE TRANSCRIPTIONAL ACTIVATOR RHAS-RELATED"/>
    <property type="match status" value="1"/>
</dbReference>
<dbReference type="SMART" id="SM00342">
    <property type="entry name" value="HTH_ARAC"/>
    <property type="match status" value="1"/>
</dbReference>
<evidence type="ECO:0000313" key="5">
    <source>
        <dbReference type="EMBL" id="GAA1808817.1"/>
    </source>
</evidence>
<dbReference type="SUPFAM" id="SSF46689">
    <property type="entry name" value="Homeodomain-like"/>
    <property type="match status" value="1"/>
</dbReference>
<dbReference type="InterPro" id="IPR018060">
    <property type="entry name" value="HTH_AraC"/>
</dbReference>
<reference evidence="5 6" key="1">
    <citation type="journal article" date="2019" name="Int. J. Syst. Evol. Microbiol.">
        <title>The Global Catalogue of Microorganisms (GCM) 10K type strain sequencing project: providing services to taxonomists for standard genome sequencing and annotation.</title>
        <authorList>
            <consortium name="The Broad Institute Genomics Platform"/>
            <consortium name="The Broad Institute Genome Sequencing Center for Infectious Disease"/>
            <person name="Wu L."/>
            <person name="Ma J."/>
        </authorList>
    </citation>
    <scope>NUCLEOTIDE SEQUENCE [LARGE SCALE GENOMIC DNA]</scope>
    <source>
        <strain evidence="5 6">JCM 14322</strain>
    </source>
</reference>
<dbReference type="PROSITE" id="PS01124">
    <property type="entry name" value="HTH_ARAC_FAMILY_2"/>
    <property type="match status" value="1"/>
</dbReference>
<dbReference type="Pfam" id="PF20240">
    <property type="entry name" value="DUF6597"/>
    <property type="match status" value="1"/>
</dbReference>
<feature type="domain" description="HTH araC/xylS-type" evidence="4">
    <location>
        <begin position="157"/>
        <end position="259"/>
    </location>
</feature>
<dbReference type="InterPro" id="IPR046532">
    <property type="entry name" value="DUF6597"/>
</dbReference>
<name>A0ABN2M4E3_9MICO</name>
<sequence length="265" mass="28884">MLHPANLERYGARWIDPDPRVADVVDRYWHVRWMLAPGEEIDQRIVTQPAVTLSIEEGAVPAPLVVTGAQRGAWRRVIRGRGAVFAVRLRPAGLAVLADLRAAELVDGTFAVTAATDHRMYDELSEIAADDGVDARAATADRVIAHALERHPIGADGRLANAVLDELLERLRTRTGDTLASAFGVSERVVQRVLHDSIGLGPKRVTRLVRLQEVARRLADPTGVDLATLAAELGYVDQAHLQHDFRDVAGVSPGAYVRSLRELAS</sequence>
<dbReference type="PROSITE" id="PS00041">
    <property type="entry name" value="HTH_ARAC_FAMILY_1"/>
    <property type="match status" value="1"/>
</dbReference>